<organism evidence="1">
    <name type="scientific">marine sediment metagenome</name>
    <dbReference type="NCBI Taxonomy" id="412755"/>
    <lineage>
        <taxon>unclassified sequences</taxon>
        <taxon>metagenomes</taxon>
        <taxon>ecological metagenomes</taxon>
    </lineage>
</organism>
<feature type="non-terminal residue" evidence="1">
    <location>
        <position position="113"/>
    </location>
</feature>
<accession>X0VZB5</accession>
<evidence type="ECO:0008006" key="2">
    <source>
        <dbReference type="Google" id="ProtNLM"/>
    </source>
</evidence>
<name>X0VZB5_9ZZZZ</name>
<proteinExistence type="predicted"/>
<sequence length="113" mass="12961">MKIMIDMLHPAHVHFFKYFIKNMINNGHEILVTSRSKEITNYLLDIYNIDHVCISSIGKTKVSLVKELFLRGLKFIQIAKHFDPDLLLGIMGATIAYAGKVLNVPSYVFYDSE</sequence>
<dbReference type="AlphaFoldDB" id="X0VZB5"/>
<dbReference type="PANTHER" id="PTHR39662:SF1">
    <property type="entry name" value="DUF354 DOMAIN-CONTAINING PROTEIN"/>
    <property type="match status" value="1"/>
</dbReference>
<gene>
    <name evidence="1" type="ORF">S01H1_58947</name>
</gene>
<reference evidence="1" key="1">
    <citation type="journal article" date="2014" name="Front. Microbiol.">
        <title>High frequency of phylogenetically diverse reductive dehalogenase-homologous genes in deep subseafloor sedimentary metagenomes.</title>
        <authorList>
            <person name="Kawai M."/>
            <person name="Futagami T."/>
            <person name="Toyoda A."/>
            <person name="Takaki Y."/>
            <person name="Nishi S."/>
            <person name="Hori S."/>
            <person name="Arai W."/>
            <person name="Tsubouchi T."/>
            <person name="Morono Y."/>
            <person name="Uchiyama I."/>
            <person name="Ito T."/>
            <person name="Fujiyama A."/>
            <person name="Inagaki F."/>
            <person name="Takami H."/>
        </authorList>
    </citation>
    <scope>NUCLEOTIDE SEQUENCE</scope>
    <source>
        <strain evidence="1">Expedition CK06-06</strain>
    </source>
</reference>
<dbReference type="Pfam" id="PF04007">
    <property type="entry name" value="DUF354"/>
    <property type="match status" value="1"/>
</dbReference>
<protein>
    <recommendedName>
        <fullName evidence="2">DUF354 domain-containing protein</fullName>
    </recommendedName>
</protein>
<evidence type="ECO:0000313" key="1">
    <source>
        <dbReference type="EMBL" id="GAG23645.1"/>
    </source>
</evidence>
<dbReference type="InterPro" id="IPR007152">
    <property type="entry name" value="DUF354"/>
</dbReference>
<comment type="caution">
    <text evidence="1">The sequence shown here is derived from an EMBL/GenBank/DDBJ whole genome shotgun (WGS) entry which is preliminary data.</text>
</comment>
<dbReference type="EMBL" id="BARS01038528">
    <property type="protein sequence ID" value="GAG23645.1"/>
    <property type="molecule type" value="Genomic_DNA"/>
</dbReference>
<dbReference type="PANTHER" id="PTHR39662">
    <property type="entry name" value="DUF354 DOMAIN-CONTAINING PROTEIN-RELATED"/>
    <property type="match status" value="1"/>
</dbReference>